<dbReference type="OrthoDB" id="4296267at2"/>
<protein>
    <submittedName>
        <fullName evidence="2">ATP-dependent DNA ligase</fullName>
    </submittedName>
</protein>
<dbReference type="Pfam" id="PF21686">
    <property type="entry name" value="LigD_Prim-Pol"/>
    <property type="match status" value="1"/>
</dbReference>
<dbReference type="PANTHER" id="PTHR42705">
    <property type="entry name" value="BIFUNCTIONAL NON-HOMOLOGOUS END JOINING PROTEIN LIGD"/>
    <property type="match status" value="1"/>
</dbReference>
<dbReference type="EMBL" id="QZFU01000041">
    <property type="protein sequence ID" value="RJO69859.1"/>
    <property type="molecule type" value="Genomic_DNA"/>
</dbReference>
<comment type="caution">
    <text evidence="2">The sequence shown here is derived from an EMBL/GenBank/DDBJ whole genome shotgun (WGS) entry which is preliminary data.</text>
</comment>
<feature type="domain" description="DNA ligase D polymerase" evidence="1">
    <location>
        <begin position="39"/>
        <end position="293"/>
    </location>
</feature>
<organism evidence="2 3">
    <name type="scientific">Nocardia panacis</name>
    <dbReference type="NCBI Taxonomy" id="2340916"/>
    <lineage>
        <taxon>Bacteria</taxon>
        <taxon>Bacillati</taxon>
        <taxon>Actinomycetota</taxon>
        <taxon>Actinomycetes</taxon>
        <taxon>Mycobacteriales</taxon>
        <taxon>Nocardiaceae</taxon>
        <taxon>Nocardia</taxon>
    </lineage>
</organism>
<reference evidence="2 3" key="1">
    <citation type="submission" date="2018-09" db="EMBL/GenBank/DDBJ databases">
        <title>YIM PH21274 draft genome.</title>
        <authorList>
            <person name="Miao C."/>
        </authorList>
    </citation>
    <scope>NUCLEOTIDE SEQUENCE [LARGE SCALE GENOMIC DNA]</scope>
    <source>
        <strain evidence="2 3">YIM PH 21724</strain>
    </source>
</reference>
<dbReference type="InterPro" id="IPR014145">
    <property type="entry name" value="LigD_pol_dom"/>
</dbReference>
<dbReference type="GO" id="GO:0016874">
    <property type="term" value="F:ligase activity"/>
    <property type="evidence" value="ECO:0007669"/>
    <property type="project" value="UniProtKB-KW"/>
</dbReference>
<keyword evidence="3" id="KW-1185">Reference proteome</keyword>
<keyword evidence="2" id="KW-0436">Ligase</keyword>
<dbReference type="InterPro" id="IPR052171">
    <property type="entry name" value="NHEJ_LigD"/>
</dbReference>
<sequence length="323" mass="36422">MVGRVAGKSAAPAVEIPVGDHLVRVSNPDRIYFPQSGATKLDLVRYYLSVGDGIVNALRERPCMLHRFPKGLAGEKVHQKRLPAGAPDWIGTVRVYFPRYGRHADELCVRELADIVWAVQMSTVEFHPWNSRAADTESPDEWRIDLDPMPECPWSRVQRVAGVVRETLTELGAVGFPKTSGGKGIHIYVRIAPEHGFHEVRRAALAFAHEVQRRAPADVTTTWWRRDRDPRQLFVDYNQNARDHTIAAAYSVRGVPSATVSTPVRWDEIEDIDPRDFTIATVPQRYAALGDLHADIDAEVFRIEPLLQWADRDRIVELPDDAS</sequence>
<evidence type="ECO:0000313" key="3">
    <source>
        <dbReference type="Proteomes" id="UP000266677"/>
    </source>
</evidence>
<gene>
    <name evidence="2" type="ORF">D5S18_28610</name>
</gene>
<evidence type="ECO:0000259" key="1">
    <source>
        <dbReference type="Pfam" id="PF21686"/>
    </source>
</evidence>
<dbReference type="Proteomes" id="UP000266677">
    <property type="component" value="Unassembled WGS sequence"/>
</dbReference>
<accession>A0A3A4KKR6</accession>
<evidence type="ECO:0000313" key="2">
    <source>
        <dbReference type="EMBL" id="RJO69859.1"/>
    </source>
</evidence>
<dbReference type="NCBIfam" id="TIGR02778">
    <property type="entry name" value="ligD_pol"/>
    <property type="match status" value="1"/>
</dbReference>
<proteinExistence type="predicted"/>
<name>A0A3A4KKR6_9NOCA</name>
<dbReference type="PANTHER" id="PTHR42705:SF3">
    <property type="entry name" value="ATP-DEPENDENT DNA LIGASE"/>
    <property type="match status" value="1"/>
</dbReference>
<dbReference type="Gene3D" id="3.90.920.10">
    <property type="entry name" value="DNA primase, PRIM domain"/>
    <property type="match status" value="1"/>
</dbReference>
<dbReference type="AlphaFoldDB" id="A0A3A4KKR6"/>